<dbReference type="AlphaFoldDB" id="A0A8S0P647"/>
<protein>
    <submittedName>
        <fullName evidence="1">Uncharacterized protein</fullName>
    </submittedName>
</protein>
<evidence type="ECO:0000313" key="1">
    <source>
        <dbReference type="EMBL" id="CAA2933261.1"/>
    </source>
</evidence>
<comment type="caution">
    <text evidence="1">The sequence shown here is derived from an EMBL/GenBank/DDBJ whole genome shotgun (WGS) entry which is preliminary data.</text>
</comment>
<keyword evidence="2" id="KW-1185">Reference proteome</keyword>
<evidence type="ECO:0000313" key="2">
    <source>
        <dbReference type="Proteomes" id="UP000594638"/>
    </source>
</evidence>
<proteinExistence type="predicted"/>
<reference evidence="1 2" key="1">
    <citation type="submission" date="2019-12" db="EMBL/GenBank/DDBJ databases">
        <authorList>
            <person name="Alioto T."/>
            <person name="Alioto T."/>
            <person name="Gomez Garrido J."/>
        </authorList>
    </citation>
    <scope>NUCLEOTIDE SEQUENCE [LARGE SCALE GENOMIC DNA]</scope>
</reference>
<dbReference type="EMBL" id="CACTIH010000001">
    <property type="protein sequence ID" value="CAA2933261.1"/>
    <property type="molecule type" value="Genomic_DNA"/>
</dbReference>
<dbReference type="Gramene" id="OE9A035011T1">
    <property type="protein sequence ID" value="OE9A035011C1"/>
    <property type="gene ID" value="OE9A035011"/>
</dbReference>
<dbReference type="Proteomes" id="UP000594638">
    <property type="component" value="Unassembled WGS sequence"/>
</dbReference>
<name>A0A8S0P647_OLEEU</name>
<accession>A0A8S0P647</accession>
<organism evidence="1 2">
    <name type="scientific">Olea europaea subsp. europaea</name>
    <dbReference type="NCBI Taxonomy" id="158383"/>
    <lineage>
        <taxon>Eukaryota</taxon>
        <taxon>Viridiplantae</taxon>
        <taxon>Streptophyta</taxon>
        <taxon>Embryophyta</taxon>
        <taxon>Tracheophyta</taxon>
        <taxon>Spermatophyta</taxon>
        <taxon>Magnoliopsida</taxon>
        <taxon>eudicotyledons</taxon>
        <taxon>Gunneridae</taxon>
        <taxon>Pentapetalae</taxon>
        <taxon>asterids</taxon>
        <taxon>lamiids</taxon>
        <taxon>Lamiales</taxon>
        <taxon>Oleaceae</taxon>
        <taxon>Oleeae</taxon>
        <taxon>Olea</taxon>
    </lineage>
</organism>
<gene>
    <name evidence="1" type="ORF">OLEA9_A035011</name>
</gene>
<sequence>MKSFLAIDAASICTHVKVQLYGILTKGKHSIPHILRIHKSLDGLLGTQERTSASSSILPLQTVSTPCDVPNVSNKQGMPCILFRKGCYLKVTGVPFCMHQILQIH</sequence>